<gene>
    <name evidence="1" type="ORF">MLD38_034997</name>
</gene>
<protein>
    <submittedName>
        <fullName evidence="1">Uncharacterized protein</fullName>
    </submittedName>
</protein>
<name>A0ACB9MC94_9MYRT</name>
<dbReference type="Proteomes" id="UP001057402">
    <property type="component" value="Chromosome 10"/>
</dbReference>
<keyword evidence="2" id="KW-1185">Reference proteome</keyword>
<accession>A0ACB9MC94</accession>
<evidence type="ECO:0000313" key="1">
    <source>
        <dbReference type="EMBL" id="KAI4321636.1"/>
    </source>
</evidence>
<reference evidence="2" key="1">
    <citation type="journal article" date="2023" name="Front. Plant Sci.">
        <title>Chromosomal-level genome assembly of Melastoma candidum provides insights into trichome evolution.</title>
        <authorList>
            <person name="Zhong Y."/>
            <person name="Wu W."/>
            <person name="Sun C."/>
            <person name="Zou P."/>
            <person name="Liu Y."/>
            <person name="Dai S."/>
            <person name="Zhou R."/>
        </authorList>
    </citation>
    <scope>NUCLEOTIDE SEQUENCE [LARGE SCALE GENOMIC DNA]</scope>
</reference>
<proteinExistence type="predicted"/>
<organism evidence="1 2">
    <name type="scientific">Melastoma candidum</name>
    <dbReference type="NCBI Taxonomy" id="119954"/>
    <lineage>
        <taxon>Eukaryota</taxon>
        <taxon>Viridiplantae</taxon>
        <taxon>Streptophyta</taxon>
        <taxon>Embryophyta</taxon>
        <taxon>Tracheophyta</taxon>
        <taxon>Spermatophyta</taxon>
        <taxon>Magnoliopsida</taxon>
        <taxon>eudicotyledons</taxon>
        <taxon>Gunneridae</taxon>
        <taxon>Pentapetalae</taxon>
        <taxon>rosids</taxon>
        <taxon>malvids</taxon>
        <taxon>Myrtales</taxon>
        <taxon>Melastomataceae</taxon>
        <taxon>Melastomatoideae</taxon>
        <taxon>Melastomateae</taxon>
        <taxon>Melastoma</taxon>
    </lineage>
</organism>
<comment type="caution">
    <text evidence="1">The sequence shown here is derived from an EMBL/GenBank/DDBJ whole genome shotgun (WGS) entry which is preliminary data.</text>
</comment>
<dbReference type="EMBL" id="CM042889">
    <property type="protein sequence ID" value="KAI4321636.1"/>
    <property type="molecule type" value="Genomic_DNA"/>
</dbReference>
<sequence length="179" mass="20016">MWQLLQENIGVVGMHAQLLHNDRVVIFDRTDFGMSNLSLPEGKCRYDPAETALKVDCTAHSIEYDVASNTFRRFSSRPTCGARRGPQCLTGDWSRREGIMMGSARLGSSPRAAGGAATGGGVRGRLSVRRWYATNQLLPDGRQIVIGGRRQFNYEYYPKTSGTRTCMRCRSSCTRTTRR</sequence>
<evidence type="ECO:0000313" key="2">
    <source>
        <dbReference type="Proteomes" id="UP001057402"/>
    </source>
</evidence>